<feature type="transmembrane region" description="Helical" evidence="2">
    <location>
        <begin position="186"/>
        <end position="213"/>
    </location>
</feature>
<evidence type="ECO:0000313" key="4">
    <source>
        <dbReference type="EMBL" id="CAF1170466.1"/>
    </source>
</evidence>
<dbReference type="PANTHER" id="PTHR11360:SF284">
    <property type="entry name" value="EG:103B4.3 PROTEIN-RELATED"/>
    <property type="match status" value="1"/>
</dbReference>
<dbReference type="InterPro" id="IPR050327">
    <property type="entry name" value="Proton-linked_MCT"/>
</dbReference>
<dbReference type="Proteomes" id="UP000663870">
    <property type="component" value="Unassembled WGS sequence"/>
</dbReference>
<evidence type="ECO:0000313" key="6">
    <source>
        <dbReference type="Proteomes" id="UP000663854"/>
    </source>
</evidence>
<feature type="transmembrane region" description="Helical" evidence="2">
    <location>
        <begin position="225"/>
        <end position="244"/>
    </location>
</feature>
<dbReference type="Proteomes" id="UP000663854">
    <property type="component" value="Unassembled WGS sequence"/>
</dbReference>
<evidence type="ECO:0000313" key="7">
    <source>
        <dbReference type="Proteomes" id="UP000663870"/>
    </source>
</evidence>
<feature type="transmembrane region" description="Helical" evidence="2">
    <location>
        <begin position="687"/>
        <end position="710"/>
    </location>
</feature>
<feature type="domain" description="Major facilitator superfamily (MFS) profile" evidence="3">
    <location>
        <begin position="526"/>
        <end position="747"/>
    </location>
</feature>
<dbReference type="Pfam" id="PF07690">
    <property type="entry name" value="MFS_1"/>
    <property type="match status" value="1"/>
</dbReference>
<feature type="transmembrane region" description="Helical" evidence="2">
    <location>
        <begin position="617"/>
        <end position="641"/>
    </location>
</feature>
<dbReference type="GO" id="GO:0008028">
    <property type="term" value="F:monocarboxylic acid transmembrane transporter activity"/>
    <property type="evidence" value="ECO:0007669"/>
    <property type="project" value="TreeGrafter"/>
</dbReference>
<evidence type="ECO:0000256" key="2">
    <source>
        <dbReference type="SAM" id="Phobius"/>
    </source>
</evidence>
<evidence type="ECO:0000259" key="3">
    <source>
        <dbReference type="PROSITE" id="PS50850"/>
    </source>
</evidence>
<feature type="transmembrane region" description="Helical" evidence="2">
    <location>
        <begin position="592"/>
        <end position="611"/>
    </location>
</feature>
<feature type="transmembrane region" description="Helical" evidence="2">
    <location>
        <begin position="304"/>
        <end position="325"/>
    </location>
</feature>
<dbReference type="InterPro" id="IPR036259">
    <property type="entry name" value="MFS_trans_sf"/>
</dbReference>
<dbReference type="Gene3D" id="1.20.1250.20">
    <property type="entry name" value="MFS general substrate transporter like domains"/>
    <property type="match status" value="1"/>
</dbReference>
<dbReference type="CDD" id="cd17352">
    <property type="entry name" value="MFS_MCT_SLC16"/>
    <property type="match status" value="1"/>
</dbReference>
<protein>
    <recommendedName>
        <fullName evidence="3">Major facilitator superfamily (MFS) profile domain-containing protein</fullName>
    </recommendedName>
</protein>
<dbReference type="SUPFAM" id="SSF103473">
    <property type="entry name" value="MFS general substrate transporter"/>
    <property type="match status" value="2"/>
</dbReference>
<keyword evidence="7" id="KW-1185">Reference proteome</keyword>
<dbReference type="PROSITE" id="PS50850">
    <property type="entry name" value="MFS"/>
    <property type="match status" value="1"/>
</dbReference>
<feature type="transmembrane region" description="Helical" evidence="2">
    <location>
        <begin position="653"/>
        <end position="675"/>
    </location>
</feature>
<sequence>MTDTSQLVDPKQESIYTFHFRHSNKHVDLTEEELDRFPYLIALVAHKNDFLSIENENGEYVLSHPIEYPWFISILRSIRSEHPYKLFNELSEDNNVLDTFQLFDYLGINPFPLPLLKYEELIRSNPTNTDNDEKHLEYHQANLSEARQTAAEFIIALTKDEYDLHMTGSSNTNTNVPGEIVPDGGWGWVIVFSSFMIHFIMDGITYAMAEIYLEPMLEKFQLNRGYVSAIFSILPAVTLGAGPIATVFTNMYGCRIVTIVGACLASLGFFLSRWWVNIYYYYITIGITGGIFIIFSIIFTEISLYSGIGFGLIYAPALISVGYYFERKRSLAMGIAIPLPQEHSEQRRAQLRLRKEAKQQAARVVEQAANTDHQQTKLLTNRERLDNVPIQEGNVTLSVSDNVAQNKQSGVSDSQFQKLLSEHNVPSTLCDDSDAKSDKLLSPTAPVTIRKDAMYQGSLDHIPLFNDDINEYHRQIITTLDGTNQPAHTTDDVNLKSIPNRSHVKVKSFVSQVKDQFDLKLLADAAFVLFTISNFLTSLGFNVPYNFAHDLAKDAKVTESHREYVIMSIGLSNAVGRIIIGYLGDRKKINRLFLYNSTLIMAGLATVIAPYCNSNVFTHIIYASIFGFFSGGYVGLTTIIITDLVGIDKLSSALGIVLLCQGIAVAIGTPITGAMRDAFEKHSRPFLWPYFTFGSFIVISGVILFGIPLLKRRQQCRQHLTRNELDMGVVSYSDGNSISQEQQQQQL</sequence>
<comment type="caution">
    <text evidence="4">The sequence shown here is derived from an EMBL/GenBank/DDBJ whole genome shotgun (WGS) entry which is preliminary data.</text>
</comment>
<dbReference type="EMBL" id="CAJNOL010001823">
    <property type="protein sequence ID" value="CAF1424208.1"/>
    <property type="molecule type" value="Genomic_DNA"/>
</dbReference>
<dbReference type="PANTHER" id="PTHR11360">
    <property type="entry name" value="MONOCARBOXYLATE TRANSPORTER"/>
    <property type="match status" value="1"/>
</dbReference>
<dbReference type="GO" id="GO:0016020">
    <property type="term" value="C:membrane"/>
    <property type="evidence" value="ECO:0007669"/>
    <property type="project" value="UniProtKB-SubCell"/>
</dbReference>
<keyword evidence="2" id="KW-0812">Transmembrane</keyword>
<dbReference type="AlphaFoldDB" id="A0A814U4Y8"/>
<organism evidence="4 6">
    <name type="scientific">Rotaria sordida</name>
    <dbReference type="NCBI Taxonomy" id="392033"/>
    <lineage>
        <taxon>Eukaryota</taxon>
        <taxon>Metazoa</taxon>
        <taxon>Spiralia</taxon>
        <taxon>Gnathifera</taxon>
        <taxon>Rotifera</taxon>
        <taxon>Eurotatoria</taxon>
        <taxon>Bdelloidea</taxon>
        <taxon>Philodinida</taxon>
        <taxon>Philodinidae</taxon>
        <taxon>Rotaria</taxon>
    </lineage>
</organism>
<dbReference type="InterPro" id="IPR011701">
    <property type="entry name" value="MFS"/>
</dbReference>
<feature type="transmembrane region" description="Helical" evidence="2">
    <location>
        <begin position="564"/>
        <end position="583"/>
    </location>
</feature>
<keyword evidence="2" id="KW-0472">Membrane</keyword>
<gene>
    <name evidence="5" type="ORF">JXQ802_LOCUS36042</name>
    <name evidence="4" type="ORF">PYM288_LOCUS23246</name>
</gene>
<evidence type="ECO:0000256" key="1">
    <source>
        <dbReference type="ARBA" id="ARBA00004141"/>
    </source>
</evidence>
<name>A0A814U4Y8_9BILA</name>
<reference evidence="4" key="1">
    <citation type="submission" date="2021-02" db="EMBL/GenBank/DDBJ databases">
        <authorList>
            <person name="Nowell W R."/>
        </authorList>
    </citation>
    <scope>NUCLEOTIDE SEQUENCE</scope>
</reference>
<dbReference type="EMBL" id="CAJNOH010001062">
    <property type="protein sequence ID" value="CAF1170466.1"/>
    <property type="molecule type" value="Genomic_DNA"/>
</dbReference>
<accession>A0A814U4Y8</accession>
<dbReference type="InterPro" id="IPR020846">
    <property type="entry name" value="MFS_dom"/>
</dbReference>
<proteinExistence type="predicted"/>
<feature type="transmembrane region" description="Helical" evidence="2">
    <location>
        <begin position="278"/>
        <end position="298"/>
    </location>
</feature>
<evidence type="ECO:0000313" key="5">
    <source>
        <dbReference type="EMBL" id="CAF1424208.1"/>
    </source>
</evidence>
<feature type="transmembrane region" description="Helical" evidence="2">
    <location>
        <begin position="521"/>
        <end position="544"/>
    </location>
</feature>
<comment type="subcellular location">
    <subcellularLocation>
        <location evidence="1">Membrane</location>
        <topology evidence="1">Multi-pass membrane protein</topology>
    </subcellularLocation>
</comment>
<keyword evidence="2" id="KW-1133">Transmembrane helix</keyword>
<feature type="transmembrane region" description="Helical" evidence="2">
    <location>
        <begin position="250"/>
        <end position="271"/>
    </location>
</feature>